<keyword evidence="5 7" id="KW-0408">Iron</keyword>
<evidence type="ECO:0000256" key="6">
    <source>
        <dbReference type="ARBA" id="ARBA00023033"/>
    </source>
</evidence>
<dbReference type="PROSITE" id="PS00086">
    <property type="entry name" value="CYTOCHROME_P450"/>
    <property type="match status" value="1"/>
</dbReference>
<dbReference type="InterPro" id="IPR017972">
    <property type="entry name" value="Cyt_P450_CS"/>
</dbReference>
<keyword evidence="6 8" id="KW-0503">Monooxygenase</keyword>
<evidence type="ECO:0000256" key="4">
    <source>
        <dbReference type="ARBA" id="ARBA00023002"/>
    </source>
</evidence>
<protein>
    <submittedName>
        <fullName evidence="9">Cytochrome P450</fullName>
    </submittedName>
</protein>
<evidence type="ECO:0000256" key="3">
    <source>
        <dbReference type="ARBA" id="ARBA00022723"/>
    </source>
</evidence>
<comment type="similarity">
    <text evidence="1 8">Belongs to the cytochrome P450 family.</text>
</comment>
<gene>
    <name evidence="9" type="ORF">K493DRAFT_244856</name>
</gene>
<dbReference type="PANTHER" id="PTHR24291:SF50">
    <property type="entry name" value="BIFUNCTIONAL ALBAFLAVENONE MONOOXYGENASE_TERPENE SYNTHASE"/>
    <property type="match status" value="1"/>
</dbReference>
<comment type="caution">
    <text evidence="9">The sequence shown here is derived from an EMBL/GenBank/DDBJ whole genome shotgun (WGS) entry which is preliminary data.</text>
</comment>
<dbReference type="InterPro" id="IPR002401">
    <property type="entry name" value="Cyt_P450_E_grp-I"/>
</dbReference>
<dbReference type="PRINTS" id="PR00463">
    <property type="entry name" value="EP450I"/>
</dbReference>
<accession>A0A1Y1WWQ7</accession>
<dbReference type="SUPFAM" id="SSF48264">
    <property type="entry name" value="Cytochrome P450"/>
    <property type="match status" value="1"/>
</dbReference>
<organism evidence="9 10">
    <name type="scientific">Basidiobolus meristosporus CBS 931.73</name>
    <dbReference type="NCBI Taxonomy" id="1314790"/>
    <lineage>
        <taxon>Eukaryota</taxon>
        <taxon>Fungi</taxon>
        <taxon>Fungi incertae sedis</taxon>
        <taxon>Zoopagomycota</taxon>
        <taxon>Entomophthoromycotina</taxon>
        <taxon>Basidiobolomycetes</taxon>
        <taxon>Basidiobolales</taxon>
        <taxon>Basidiobolaceae</taxon>
        <taxon>Basidiobolus</taxon>
    </lineage>
</organism>
<dbReference type="EMBL" id="MCFE01000850">
    <property type="protein sequence ID" value="ORX77991.1"/>
    <property type="molecule type" value="Genomic_DNA"/>
</dbReference>
<dbReference type="OrthoDB" id="1470350at2759"/>
<evidence type="ECO:0000256" key="7">
    <source>
        <dbReference type="PIRSR" id="PIRSR602401-1"/>
    </source>
</evidence>
<dbReference type="InterPro" id="IPR001128">
    <property type="entry name" value="Cyt_P450"/>
</dbReference>
<dbReference type="GO" id="GO:0020037">
    <property type="term" value="F:heme binding"/>
    <property type="evidence" value="ECO:0007669"/>
    <property type="project" value="InterPro"/>
</dbReference>
<proteinExistence type="inferred from homology"/>
<dbReference type="InterPro" id="IPR050196">
    <property type="entry name" value="Cytochrome_P450_Monoox"/>
</dbReference>
<dbReference type="Proteomes" id="UP000193498">
    <property type="component" value="Unassembled WGS sequence"/>
</dbReference>
<evidence type="ECO:0000256" key="1">
    <source>
        <dbReference type="ARBA" id="ARBA00010617"/>
    </source>
</evidence>
<feature type="binding site" description="axial binding residue" evidence="7">
    <location>
        <position position="438"/>
    </location>
    <ligand>
        <name>heme</name>
        <dbReference type="ChEBI" id="CHEBI:30413"/>
    </ligand>
    <ligandPart>
        <name>Fe</name>
        <dbReference type="ChEBI" id="CHEBI:18248"/>
    </ligandPart>
</feature>
<dbReference type="AlphaFoldDB" id="A0A1Y1WWQ7"/>
<dbReference type="GO" id="GO:0016705">
    <property type="term" value="F:oxidoreductase activity, acting on paired donors, with incorporation or reduction of molecular oxygen"/>
    <property type="evidence" value="ECO:0007669"/>
    <property type="project" value="InterPro"/>
</dbReference>
<dbReference type="Pfam" id="PF00067">
    <property type="entry name" value="p450"/>
    <property type="match status" value="1"/>
</dbReference>
<dbReference type="InterPro" id="IPR036396">
    <property type="entry name" value="Cyt_P450_sf"/>
</dbReference>
<keyword evidence="10" id="KW-1185">Reference proteome</keyword>
<dbReference type="Gene3D" id="1.10.630.10">
    <property type="entry name" value="Cytochrome P450"/>
    <property type="match status" value="1"/>
</dbReference>
<dbReference type="GO" id="GO:0005506">
    <property type="term" value="F:iron ion binding"/>
    <property type="evidence" value="ECO:0007669"/>
    <property type="project" value="InterPro"/>
</dbReference>
<evidence type="ECO:0000313" key="9">
    <source>
        <dbReference type="EMBL" id="ORX77991.1"/>
    </source>
</evidence>
<dbReference type="STRING" id="1314790.A0A1Y1WWQ7"/>
<dbReference type="PRINTS" id="PR00385">
    <property type="entry name" value="P450"/>
</dbReference>
<evidence type="ECO:0000256" key="5">
    <source>
        <dbReference type="ARBA" id="ARBA00023004"/>
    </source>
</evidence>
<dbReference type="PANTHER" id="PTHR24291">
    <property type="entry name" value="CYTOCHROME P450 FAMILY 4"/>
    <property type="match status" value="1"/>
</dbReference>
<dbReference type="GO" id="GO:0004497">
    <property type="term" value="F:monooxygenase activity"/>
    <property type="evidence" value="ECO:0007669"/>
    <property type="project" value="UniProtKB-KW"/>
</dbReference>
<sequence>MDQGSIEVIALIFTVTITWHFYTRLRCPSSLCKIPSVPFWKSLLATFKSIDSLERFDKLVVPVLNEKGIAKQFFFGRWMVMVSNPDYAKKILMKPDAFPKIQLNEELPHTLSAQLGKVNIASANGDEWKRHRRVANPAFHRSWSTSEFGKLVSKLIVEIENTHGPVSVTELMQRMTLDALGKIIFDYDFSAIENKGGDLVQTYNSVMTELNDPFYIMFPYLENLPLVGRRGYQTDLTRFDDFIMGIINSKVKNIRTNKTVDLQKADLVTLMVLSAEEGNQILTPEEIRNDVIVFFIAGQDTTSNALASTIYYLAVHPVIQQQAREEAIRVLGNEPQDVWPTYEQQQNELPFITAIMKESMRLTPSATQVLPRRCMKAVQFGEFVLPEGTPVNVDIYSMHHNPKNWDKPYSFLPERFLNEKTEHDLYAWMPFGGGSRRCLGMNFSLIEQRVVLSMLLRKYAWSLPEDSIHTDRLRTTPSSGLMEIRDLNVNFKALY</sequence>
<evidence type="ECO:0000256" key="2">
    <source>
        <dbReference type="ARBA" id="ARBA00022617"/>
    </source>
</evidence>
<name>A0A1Y1WWQ7_9FUNG</name>
<comment type="cofactor">
    <cofactor evidence="7">
        <name>heme</name>
        <dbReference type="ChEBI" id="CHEBI:30413"/>
    </cofactor>
</comment>
<dbReference type="InParanoid" id="A0A1Y1WWQ7"/>
<keyword evidence="4 8" id="KW-0560">Oxidoreductase</keyword>
<keyword evidence="2 7" id="KW-0349">Heme</keyword>
<evidence type="ECO:0000256" key="8">
    <source>
        <dbReference type="RuleBase" id="RU000461"/>
    </source>
</evidence>
<reference evidence="9 10" key="1">
    <citation type="submission" date="2016-07" db="EMBL/GenBank/DDBJ databases">
        <title>Pervasive Adenine N6-methylation of Active Genes in Fungi.</title>
        <authorList>
            <consortium name="DOE Joint Genome Institute"/>
            <person name="Mondo S.J."/>
            <person name="Dannebaum R.O."/>
            <person name="Kuo R.C."/>
            <person name="Labutti K."/>
            <person name="Haridas S."/>
            <person name="Kuo A."/>
            <person name="Salamov A."/>
            <person name="Ahrendt S.R."/>
            <person name="Lipzen A."/>
            <person name="Sullivan W."/>
            <person name="Andreopoulos W.B."/>
            <person name="Clum A."/>
            <person name="Lindquist E."/>
            <person name="Daum C."/>
            <person name="Ramamoorthy G.K."/>
            <person name="Gryganskyi A."/>
            <person name="Culley D."/>
            <person name="Magnuson J.K."/>
            <person name="James T.Y."/>
            <person name="O'Malley M.A."/>
            <person name="Stajich J.E."/>
            <person name="Spatafora J.W."/>
            <person name="Visel A."/>
            <person name="Grigoriev I.V."/>
        </authorList>
    </citation>
    <scope>NUCLEOTIDE SEQUENCE [LARGE SCALE GENOMIC DNA]</scope>
    <source>
        <strain evidence="9 10">CBS 931.73</strain>
    </source>
</reference>
<keyword evidence="3 7" id="KW-0479">Metal-binding</keyword>
<evidence type="ECO:0000313" key="10">
    <source>
        <dbReference type="Proteomes" id="UP000193498"/>
    </source>
</evidence>